<protein>
    <recommendedName>
        <fullName evidence="4">DUF5709 domain-containing protein</fullName>
    </recommendedName>
</protein>
<evidence type="ECO:0008006" key="4">
    <source>
        <dbReference type="Google" id="ProtNLM"/>
    </source>
</evidence>
<proteinExistence type="predicted"/>
<accession>A0ABT5TXD6</accession>
<comment type="caution">
    <text evidence="2">The sequence shown here is derived from an EMBL/GenBank/DDBJ whole genome shotgun (WGS) entry which is preliminary data.</text>
</comment>
<organism evidence="2 3">
    <name type="scientific">Georgenia halotolerans</name>
    <dbReference type="NCBI Taxonomy" id="3028317"/>
    <lineage>
        <taxon>Bacteria</taxon>
        <taxon>Bacillati</taxon>
        <taxon>Actinomycetota</taxon>
        <taxon>Actinomycetes</taxon>
        <taxon>Micrococcales</taxon>
        <taxon>Bogoriellaceae</taxon>
        <taxon>Georgenia</taxon>
    </lineage>
</organism>
<evidence type="ECO:0000313" key="2">
    <source>
        <dbReference type="EMBL" id="MDD9206735.1"/>
    </source>
</evidence>
<dbReference type="EMBL" id="JARACI010000963">
    <property type="protein sequence ID" value="MDD9206735.1"/>
    <property type="molecule type" value="Genomic_DNA"/>
</dbReference>
<reference evidence="2" key="1">
    <citation type="submission" date="2023-02" db="EMBL/GenBank/DDBJ databases">
        <title>Georgenia sp.10Sc9-8, isolated from a soil sample collected from the Taklamakan desert.</title>
        <authorList>
            <person name="Liu S."/>
        </authorList>
    </citation>
    <scope>NUCLEOTIDE SEQUENCE</scope>
    <source>
        <strain evidence="2">10Sc9-8</strain>
    </source>
</reference>
<sequence length="104" mass="10628">MSTTPAADRPENQSSQGADPTVDETVRPPLVAGALANRGLVEPEGVNAADDGGAAHDVLSGGRPAAAPATDRNAWKTDDELVGAGPKDQSELNHTDDVQDVDES</sequence>
<evidence type="ECO:0000256" key="1">
    <source>
        <dbReference type="SAM" id="MobiDB-lite"/>
    </source>
</evidence>
<keyword evidence="3" id="KW-1185">Reference proteome</keyword>
<feature type="region of interest" description="Disordered" evidence="1">
    <location>
        <begin position="1"/>
        <end position="104"/>
    </location>
</feature>
<feature type="compositionally biased region" description="Basic and acidic residues" evidence="1">
    <location>
        <begin position="88"/>
        <end position="97"/>
    </location>
</feature>
<name>A0ABT5TXD6_9MICO</name>
<dbReference type="Proteomes" id="UP001165561">
    <property type="component" value="Unassembled WGS sequence"/>
</dbReference>
<gene>
    <name evidence="2" type="ORF">PU560_09685</name>
</gene>
<evidence type="ECO:0000313" key="3">
    <source>
        <dbReference type="Proteomes" id="UP001165561"/>
    </source>
</evidence>